<dbReference type="OrthoDB" id="1053983at2759"/>
<dbReference type="Gene3D" id="3.40.395.10">
    <property type="entry name" value="Adenoviral Proteinase, Chain A"/>
    <property type="match status" value="1"/>
</dbReference>
<dbReference type="GO" id="GO:0005634">
    <property type="term" value="C:nucleus"/>
    <property type="evidence" value="ECO:0007669"/>
    <property type="project" value="TreeGrafter"/>
</dbReference>
<evidence type="ECO:0000256" key="3">
    <source>
        <dbReference type="ARBA" id="ARBA00022801"/>
    </source>
</evidence>
<dbReference type="Pfam" id="PF02902">
    <property type="entry name" value="Peptidase_C48"/>
    <property type="match status" value="1"/>
</dbReference>
<dbReference type="EMBL" id="CACVBM020001032">
    <property type="protein sequence ID" value="CAA7025700.1"/>
    <property type="molecule type" value="Genomic_DNA"/>
</dbReference>
<reference evidence="6" key="1">
    <citation type="submission" date="2020-01" db="EMBL/GenBank/DDBJ databases">
        <authorList>
            <person name="Mishra B."/>
        </authorList>
    </citation>
    <scope>NUCLEOTIDE SEQUENCE [LARGE SCALE GENOMIC DNA]</scope>
</reference>
<evidence type="ECO:0000256" key="2">
    <source>
        <dbReference type="ARBA" id="ARBA00022670"/>
    </source>
</evidence>
<dbReference type="PANTHER" id="PTHR12606:SF136">
    <property type="entry name" value="ULP1 PROTEASE FAMILY PROTEIN"/>
    <property type="match status" value="1"/>
</dbReference>
<proteinExistence type="inferred from homology"/>
<keyword evidence="3" id="KW-0378">Hydrolase</keyword>
<feature type="domain" description="Ubiquitin-like protease family profile" evidence="5">
    <location>
        <begin position="1"/>
        <end position="186"/>
    </location>
</feature>
<accession>A0A6D2IKN6</accession>
<evidence type="ECO:0000256" key="4">
    <source>
        <dbReference type="ARBA" id="ARBA00022807"/>
    </source>
</evidence>
<dbReference type="PANTHER" id="PTHR12606">
    <property type="entry name" value="SENTRIN/SUMO-SPECIFIC PROTEASE"/>
    <property type="match status" value="1"/>
</dbReference>
<sequence>MDAITNLFRQRMKLHPEWFRSDQIFFGDSAPSMLWTRDKFERFKNFEPDRHGLGKWLPGGATDLFEGKTPLLCQILKKWEVDIDEIYFPWNVKDNHWVALMISLPKRHITVWDSIPNYLKENVLSASIEPVAVIVPYLHRFMADINDRYRYSFAHFTHEYISGGDVLAQDNATDCGVYRLKFIDYHSLGMLFPRTLCGKNMRAIRAKLAAEIHHEINCRGPLERNWDD</sequence>
<keyword evidence="2" id="KW-0645">Protease</keyword>
<dbReference type="SUPFAM" id="SSF54001">
    <property type="entry name" value="Cysteine proteinases"/>
    <property type="match status" value="1"/>
</dbReference>
<dbReference type="Proteomes" id="UP000467841">
    <property type="component" value="Unassembled WGS sequence"/>
</dbReference>
<evidence type="ECO:0000313" key="6">
    <source>
        <dbReference type="EMBL" id="CAA7025700.1"/>
    </source>
</evidence>
<dbReference type="GO" id="GO:0016926">
    <property type="term" value="P:protein desumoylation"/>
    <property type="evidence" value="ECO:0007669"/>
    <property type="project" value="TreeGrafter"/>
</dbReference>
<comment type="similarity">
    <text evidence="1">Belongs to the peptidase C48 family.</text>
</comment>
<name>A0A6D2IKN6_9BRAS</name>
<organism evidence="6 7">
    <name type="scientific">Microthlaspi erraticum</name>
    <dbReference type="NCBI Taxonomy" id="1685480"/>
    <lineage>
        <taxon>Eukaryota</taxon>
        <taxon>Viridiplantae</taxon>
        <taxon>Streptophyta</taxon>
        <taxon>Embryophyta</taxon>
        <taxon>Tracheophyta</taxon>
        <taxon>Spermatophyta</taxon>
        <taxon>Magnoliopsida</taxon>
        <taxon>eudicotyledons</taxon>
        <taxon>Gunneridae</taxon>
        <taxon>Pentapetalae</taxon>
        <taxon>rosids</taxon>
        <taxon>malvids</taxon>
        <taxon>Brassicales</taxon>
        <taxon>Brassicaceae</taxon>
        <taxon>Coluteocarpeae</taxon>
        <taxon>Microthlaspi</taxon>
    </lineage>
</organism>
<keyword evidence="7" id="KW-1185">Reference proteome</keyword>
<evidence type="ECO:0000259" key="5">
    <source>
        <dbReference type="PROSITE" id="PS50600"/>
    </source>
</evidence>
<protein>
    <recommendedName>
        <fullName evidence="5">Ubiquitin-like protease family profile domain-containing protein</fullName>
    </recommendedName>
</protein>
<dbReference type="AlphaFoldDB" id="A0A6D2IKN6"/>
<dbReference type="InterPro" id="IPR038765">
    <property type="entry name" value="Papain-like_cys_pep_sf"/>
</dbReference>
<dbReference type="GO" id="GO:0016929">
    <property type="term" value="F:deSUMOylase activity"/>
    <property type="evidence" value="ECO:0007669"/>
    <property type="project" value="TreeGrafter"/>
</dbReference>
<dbReference type="InterPro" id="IPR003653">
    <property type="entry name" value="Peptidase_C48_C"/>
</dbReference>
<comment type="caution">
    <text evidence="6">The sequence shown here is derived from an EMBL/GenBank/DDBJ whole genome shotgun (WGS) entry which is preliminary data.</text>
</comment>
<keyword evidence="4" id="KW-0788">Thiol protease</keyword>
<dbReference type="GO" id="GO:0006508">
    <property type="term" value="P:proteolysis"/>
    <property type="evidence" value="ECO:0007669"/>
    <property type="project" value="UniProtKB-KW"/>
</dbReference>
<gene>
    <name evidence="6" type="ORF">MERR_LOCUS12935</name>
</gene>
<dbReference type="PROSITE" id="PS50600">
    <property type="entry name" value="ULP_PROTEASE"/>
    <property type="match status" value="1"/>
</dbReference>
<evidence type="ECO:0000256" key="1">
    <source>
        <dbReference type="ARBA" id="ARBA00005234"/>
    </source>
</evidence>
<evidence type="ECO:0000313" key="7">
    <source>
        <dbReference type="Proteomes" id="UP000467841"/>
    </source>
</evidence>